<gene>
    <name evidence="2" type="ORF">NMN56_028655</name>
</gene>
<feature type="region of interest" description="Disordered" evidence="1">
    <location>
        <begin position="1"/>
        <end position="47"/>
    </location>
</feature>
<proteinExistence type="predicted"/>
<organism evidence="2 3">
    <name type="scientific">Streptomyces iconiensis</name>
    <dbReference type="NCBI Taxonomy" id="1384038"/>
    <lineage>
        <taxon>Bacteria</taxon>
        <taxon>Bacillati</taxon>
        <taxon>Actinomycetota</taxon>
        <taxon>Actinomycetes</taxon>
        <taxon>Kitasatosporales</taxon>
        <taxon>Streptomycetaceae</taxon>
        <taxon>Streptomyces</taxon>
    </lineage>
</organism>
<reference evidence="2 3" key="1">
    <citation type="submission" date="2023-05" db="EMBL/GenBank/DDBJ databases">
        <title>Streptantibioticus silvisoli sp. nov., acidotolerant actinomycetes 1 from pine litter.</title>
        <authorList>
            <person name="Swiecimska M."/>
            <person name="Golinska P."/>
            <person name="Sangal V."/>
            <person name="Wachnowicz B."/>
            <person name="Goodfellow M."/>
        </authorList>
    </citation>
    <scope>NUCLEOTIDE SEQUENCE [LARGE SCALE GENOMIC DNA]</scope>
    <source>
        <strain evidence="2 3">DSM 42109</strain>
    </source>
</reference>
<evidence type="ECO:0000313" key="2">
    <source>
        <dbReference type="EMBL" id="MDJ1135846.1"/>
    </source>
</evidence>
<feature type="compositionally biased region" description="Pro residues" evidence="1">
    <location>
        <begin position="31"/>
        <end position="42"/>
    </location>
</feature>
<comment type="caution">
    <text evidence="2">The sequence shown here is derived from an EMBL/GenBank/DDBJ whole genome shotgun (WGS) entry which is preliminary data.</text>
</comment>
<evidence type="ECO:0000256" key="1">
    <source>
        <dbReference type="SAM" id="MobiDB-lite"/>
    </source>
</evidence>
<feature type="compositionally biased region" description="Basic and acidic residues" evidence="1">
    <location>
        <begin position="73"/>
        <end position="89"/>
    </location>
</feature>
<feature type="region of interest" description="Disordered" evidence="1">
    <location>
        <begin position="70"/>
        <end position="89"/>
    </location>
</feature>
<dbReference type="RefSeq" id="WP_274044897.1">
    <property type="nucleotide sequence ID" value="NZ_JANCPR020000033.1"/>
</dbReference>
<accession>A0ABT7A3I3</accession>
<sequence>MSRTDKTKPPWVRSVEHGSRPAHDHCYGPCDLPPRPTRPPHPTRPEQDAVTRCYWDFSWFGNACCSGPHGRAASKEMGRMNRADNRRDRYAARREARRLLTGAARD</sequence>
<dbReference type="EMBL" id="JANCPR020000033">
    <property type="protein sequence ID" value="MDJ1135846.1"/>
    <property type="molecule type" value="Genomic_DNA"/>
</dbReference>
<keyword evidence="3" id="KW-1185">Reference proteome</keyword>
<dbReference type="Proteomes" id="UP001214441">
    <property type="component" value="Unassembled WGS sequence"/>
</dbReference>
<protein>
    <submittedName>
        <fullName evidence="2">Uncharacterized protein</fullName>
    </submittedName>
</protein>
<name>A0ABT7A3I3_9ACTN</name>
<feature type="compositionally biased region" description="Basic and acidic residues" evidence="1">
    <location>
        <begin position="1"/>
        <end position="26"/>
    </location>
</feature>
<evidence type="ECO:0000313" key="3">
    <source>
        <dbReference type="Proteomes" id="UP001214441"/>
    </source>
</evidence>